<comment type="subcellular location">
    <subcellularLocation>
        <location evidence="6">Cytoplasm</location>
    </subcellularLocation>
</comment>
<gene>
    <name evidence="6 9" type="primary">xseB</name>
    <name evidence="11" type="ORF">DW068_11980</name>
    <name evidence="10" type="ORF">DW833_12180</name>
    <name evidence="12" type="ORF">DWZ29_06610</name>
    <name evidence="9" type="ORF">DXD91_10365</name>
    <name evidence="8" type="ORF">ERS852450_01781</name>
    <name evidence="7" type="ORF">ERS852578_02202</name>
</gene>
<evidence type="ECO:0000256" key="6">
    <source>
        <dbReference type="HAMAP-Rule" id="MF_00337"/>
    </source>
</evidence>
<evidence type="ECO:0000313" key="16">
    <source>
        <dbReference type="Proteomes" id="UP000283497"/>
    </source>
</evidence>
<dbReference type="EMBL" id="CYYC01000029">
    <property type="protein sequence ID" value="CUN10306.1"/>
    <property type="molecule type" value="Genomic_DNA"/>
</dbReference>
<dbReference type="OrthoDB" id="1771251at2"/>
<evidence type="ECO:0000313" key="18">
    <source>
        <dbReference type="Proteomes" id="UP000284621"/>
    </source>
</evidence>
<reference evidence="13 14" key="1">
    <citation type="submission" date="2015-09" db="EMBL/GenBank/DDBJ databases">
        <authorList>
            <consortium name="Pathogen Informatics"/>
        </authorList>
    </citation>
    <scope>NUCLEOTIDE SEQUENCE [LARGE SCALE GENOMIC DNA]</scope>
    <source>
        <strain evidence="8 14">2789STDY5834835</strain>
        <strain evidence="7 13">2789STDY5834966</strain>
    </source>
</reference>
<evidence type="ECO:0000313" key="11">
    <source>
        <dbReference type="EMBL" id="RHK36887.1"/>
    </source>
</evidence>
<evidence type="ECO:0000313" key="12">
    <source>
        <dbReference type="EMBL" id="RHN14044.1"/>
    </source>
</evidence>
<dbReference type="EC" id="3.1.11.6" evidence="6"/>
<dbReference type="HAMAP" id="MF_00337">
    <property type="entry name" value="Exonuc_7_S"/>
    <property type="match status" value="1"/>
</dbReference>
<dbReference type="Pfam" id="PF02609">
    <property type="entry name" value="Exonuc_VII_S"/>
    <property type="match status" value="1"/>
</dbReference>
<dbReference type="GO" id="GO:0009318">
    <property type="term" value="C:exodeoxyribonuclease VII complex"/>
    <property type="evidence" value="ECO:0007669"/>
    <property type="project" value="UniProtKB-UniRule"/>
</dbReference>
<evidence type="ECO:0000256" key="4">
    <source>
        <dbReference type="ARBA" id="ARBA00022801"/>
    </source>
</evidence>
<evidence type="ECO:0000313" key="10">
    <source>
        <dbReference type="EMBL" id="RHC62068.1"/>
    </source>
</evidence>
<evidence type="ECO:0000313" key="14">
    <source>
        <dbReference type="Proteomes" id="UP000095679"/>
    </source>
</evidence>
<evidence type="ECO:0000313" key="13">
    <source>
        <dbReference type="Proteomes" id="UP000095390"/>
    </source>
</evidence>
<sequence>MAKTKFSIEGAFEQLEDIIEQLSSEEISLSDSMDLYKKGVKILDKCSQTLDKTQKEIIILQEGQNDAIHKGTAFEED</sequence>
<keyword evidence="2 6" id="KW-0963">Cytoplasm</keyword>
<dbReference type="Proteomes" id="UP000283700">
    <property type="component" value="Unassembled WGS sequence"/>
</dbReference>
<dbReference type="PIRSF" id="PIRSF006488">
    <property type="entry name" value="Exonuc_VII_S"/>
    <property type="match status" value="1"/>
</dbReference>
<dbReference type="EMBL" id="QRQO01000014">
    <property type="protein sequence ID" value="RHN14044.1"/>
    <property type="molecule type" value="Genomic_DNA"/>
</dbReference>
<dbReference type="InterPro" id="IPR037004">
    <property type="entry name" value="Exonuc_VII_ssu_sf"/>
</dbReference>
<comment type="function">
    <text evidence="6">Bidirectionally degrades single-stranded DNA into large acid-insoluble oligonucleotides, which are then degraded further into small acid-soluble oligonucleotides.</text>
</comment>
<comment type="subunit">
    <text evidence="6">Heterooligomer composed of large and small subunits.</text>
</comment>
<dbReference type="GeneID" id="75048469"/>
<dbReference type="GO" id="GO:0006308">
    <property type="term" value="P:DNA catabolic process"/>
    <property type="evidence" value="ECO:0007669"/>
    <property type="project" value="UniProtKB-UniRule"/>
</dbReference>
<keyword evidence="4 6" id="KW-0378">Hydrolase</keyword>
<evidence type="ECO:0000313" key="17">
    <source>
        <dbReference type="Proteomes" id="UP000283700"/>
    </source>
</evidence>
<dbReference type="SUPFAM" id="SSF116842">
    <property type="entry name" value="XseB-like"/>
    <property type="match status" value="1"/>
</dbReference>
<dbReference type="EMBL" id="QRNJ01000049">
    <property type="protein sequence ID" value="RHK36887.1"/>
    <property type="molecule type" value="Genomic_DNA"/>
</dbReference>
<dbReference type="GO" id="GO:0008855">
    <property type="term" value="F:exodeoxyribonuclease VII activity"/>
    <property type="evidence" value="ECO:0007669"/>
    <property type="project" value="UniProtKB-UniRule"/>
</dbReference>
<name>A0A174EZL6_9FIRM</name>
<proteinExistence type="inferred from homology"/>
<evidence type="ECO:0000256" key="2">
    <source>
        <dbReference type="ARBA" id="ARBA00022490"/>
    </source>
</evidence>
<evidence type="ECO:0000313" key="8">
    <source>
        <dbReference type="EMBL" id="CUO42911.1"/>
    </source>
</evidence>
<dbReference type="AlphaFoldDB" id="A0A174EZL6"/>
<protein>
    <recommendedName>
        <fullName evidence="6">Exodeoxyribonuclease 7 small subunit</fullName>
        <ecNumber evidence="6">3.1.11.6</ecNumber>
    </recommendedName>
    <alternativeName>
        <fullName evidence="6">Exodeoxyribonuclease VII small subunit</fullName>
        <shortName evidence="6">Exonuclease VII small subunit</shortName>
    </alternativeName>
</protein>
<comment type="catalytic activity">
    <reaction evidence="6">
        <text>Exonucleolytic cleavage in either 5'- to 3'- or 3'- to 5'-direction to yield nucleoside 5'-phosphates.</text>
        <dbReference type="EC" id="3.1.11.6"/>
    </reaction>
</comment>
<evidence type="ECO:0000256" key="3">
    <source>
        <dbReference type="ARBA" id="ARBA00022722"/>
    </source>
</evidence>
<dbReference type="EMBL" id="QSOE01000071">
    <property type="protein sequence ID" value="RGI85142.1"/>
    <property type="molecule type" value="Genomic_DNA"/>
</dbReference>
<dbReference type="Proteomes" id="UP000095390">
    <property type="component" value="Unassembled WGS sequence"/>
</dbReference>
<dbReference type="Proteomes" id="UP000283497">
    <property type="component" value="Unassembled WGS sequence"/>
</dbReference>
<keyword evidence="5 6" id="KW-0269">Exonuclease</keyword>
<evidence type="ECO:0000313" key="9">
    <source>
        <dbReference type="EMBL" id="RGI85142.1"/>
    </source>
</evidence>
<accession>A0A174EZL6</accession>
<dbReference type="NCBIfam" id="TIGR01280">
    <property type="entry name" value="xseB"/>
    <property type="match status" value="1"/>
</dbReference>
<dbReference type="PANTHER" id="PTHR34137">
    <property type="entry name" value="EXODEOXYRIBONUCLEASE 7 SMALL SUBUNIT"/>
    <property type="match status" value="1"/>
</dbReference>
<dbReference type="EMBL" id="CYZL01000014">
    <property type="protein sequence ID" value="CUO42911.1"/>
    <property type="molecule type" value="Genomic_DNA"/>
</dbReference>
<dbReference type="Proteomes" id="UP000284621">
    <property type="component" value="Unassembled WGS sequence"/>
</dbReference>
<comment type="similarity">
    <text evidence="1 6">Belongs to the XseB family.</text>
</comment>
<dbReference type="EMBL" id="QSID01000015">
    <property type="protein sequence ID" value="RHC62068.1"/>
    <property type="molecule type" value="Genomic_DNA"/>
</dbReference>
<dbReference type="InterPro" id="IPR003761">
    <property type="entry name" value="Exonuc_VII_S"/>
</dbReference>
<dbReference type="Gene3D" id="1.10.287.1040">
    <property type="entry name" value="Exonuclease VII, small subunit"/>
    <property type="match status" value="1"/>
</dbReference>
<dbReference type="GO" id="GO:0005829">
    <property type="term" value="C:cytosol"/>
    <property type="evidence" value="ECO:0007669"/>
    <property type="project" value="TreeGrafter"/>
</dbReference>
<keyword evidence="3 6" id="KW-0540">Nuclease</keyword>
<keyword evidence="18" id="KW-1185">Reference proteome</keyword>
<evidence type="ECO:0000313" key="7">
    <source>
        <dbReference type="EMBL" id="CUN10306.1"/>
    </source>
</evidence>
<dbReference type="Proteomes" id="UP000262524">
    <property type="component" value="Unassembled WGS sequence"/>
</dbReference>
<evidence type="ECO:0000256" key="5">
    <source>
        <dbReference type="ARBA" id="ARBA00022839"/>
    </source>
</evidence>
<dbReference type="Proteomes" id="UP000095679">
    <property type="component" value="Unassembled WGS sequence"/>
</dbReference>
<evidence type="ECO:0000313" key="15">
    <source>
        <dbReference type="Proteomes" id="UP000262524"/>
    </source>
</evidence>
<dbReference type="RefSeq" id="WP_005343571.1">
    <property type="nucleotide sequence ID" value="NZ_BLYK01000005.1"/>
</dbReference>
<dbReference type="PANTHER" id="PTHR34137:SF1">
    <property type="entry name" value="EXODEOXYRIBONUCLEASE 7 SMALL SUBUNIT"/>
    <property type="match status" value="1"/>
</dbReference>
<evidence type="ECO:0000256" key="1">
    <source>
        <dbReference type="ARBA" id="ARBA00009998"/>
    </source>
</evidence>
<reference evidence="15 16" key="2">
    <citation type="submission" date="2018-08" db="EMBL/GenBank/DDBJ databases">
        <title>A genome reference for cultivated species of the human gut microbiota.</title>
        <authorList>
            <person name="Zou Y."/>
            <person name="Xue W."/>
            <person name="Luo G."/>
        </authorList>
    </citation>
    <scope>NUCLEOTIDE SEQUENCE [LARGE SCALE GENOMIC DNA]</scope>
    <source>
        <strain evidence="12 17">AF31-17AC</strain>
        <strain evidence="11 16">AF45-14BH</strain>
        <strain evidence="10 18">AM34-3LB</strain>
        <strain evidence="9 15">TM10-1AC</strain>
    </source>
</reference>
<organism evidence="8 14">
    <name type="scientific">Anaerobutyricum hallii</name>
    <dbReference type="NCBI Taxonomy" id="39488"/>
    <lineage>
        <taxon>Bacteria</taxon>
        <taxon>Bacillati</taxon>
        <taxon>Bacillota</taxon>
        <taxon>Clostridia</taxon>
        <taxon>Lachnospirales</taxon>
        <taxon>Lachnospiraceae</taxon>
        <taxon>Anaerobutyricum</taxon>
    </lineage>
</organism>